<dbReference type="RefSeq" id="WP_326836990.1">
    <property type="nucleotide sequence ID" value="NZ_CP142149.1"/>
</dbReference>
<sequence length="154" mass="16099">MPGPTPEERLRAAGLTLPELRPAAGNYVGAHREGSLVHLAGQGSESRLGRVGDTLTADEGYAAARECMLFLLAQLRRTVGSLDHVRGIAKVVGYVSCTDEFTGVARVLNGASDLLVEVFGDAGRHPRSVVGVRALPMGIAVEVDLIAVVDSDPA</sequence>
<reference evidence="2 3" key="1">
    <citation type="journal article" date="2015" name="Int. J. Syst. Evol. Microbiol.">
        <title>Amycolatopsis rhabdoformis sp. nov., an actinomycete isolated from a tropical forest soil.</title>
        <authorList>
            <person name="Souza W.R."/>
            <person name="Silva R.E."/>
            <person name="Goodfellow M."/>
            <person name="Busarakam K."/>
            <person name="Figueiro F.S."/>
            <person name="Ferreira D."/>
            <person name="Rodrigues-Filho E."/>
            <person name="Moraes L.A.B."/>
            <person name="Zucchi T.D."/>
        </authorList>
    </citation>
    <scope>NUCLEOTIDE SEQUENCE [LARGE SCALE GENOMIC DNA]</scope>
    <source>
        <strain evidence="2 3">NCIMB 14900</strain>
    </source>
</reference>
<evidence type="ECO:0000313" key="3">
    <source>
        <dbReference type="Proteomes" id="UP001330812"/>
    </source>
</evidence>
<accession>A0ABZ1IKA2</accession>
<protein>
    <submittedName>
        <fullName evidence="2">RidA family protein</fullName>
    </submittedName>
</protein>
<name>A0ABZ1IKA2_9PSEU</name>
<dbReference type="Pfam" id="PF14588">
    <property type="entry name" value="YjgF_endoribonc"/>
    <property type="match status" value="1"/>
</dbReference>
<dbReference type="Proteomes" id="UP001330812">
    <property type="component" value="Chromosome"/>
</dbReference>
<dbReference type="InterPro" id="IPR035959">
    <property type="entry name" value="RutC-like_sf"/>
</dbReference>
<proteinExistence type="predicted"/>
<evidence type="ECO:0000313" key="2">
    <source>
        <dbReference type="EMBL" id="WSE34193.1"/>
    </source>
</evidence>
<dbReference type="CDD" id="cd02199">
    <property type="entry name" value="YjgF_YER057c_UK114_like_1"/>
    <property type="match status" value="1"/>
</dbReference>
<dbReference type="SUPFAM" id="SSF55298">
    <property type="entry name" value="YjgF-like"/>
    <property type="match status" value="1"/>
</dbReference>
<feature type="domain" description="Endoribonuclease L-PSP/chorismate mutase-like" evidence="1">
    <location>
        <begin position="7"/>
        <end position="145"/>
    </location>
</feature>
<dbReference type="Gene3D" id="3.30.1330.40">
    <property type="entry name" value="RutC-like"/>
    <property type="match status" value="1"/>
</dbReference>
<evidence type="ECO:0000259" key="1">
    <source>
        <dbReference type="Pfam" id="PF14588"/>
    </source>
</evidence>
<gene>
    <name evidence="2" type="ORF">VSH64_19160</name>
</gene>
<keyword evidence="3" id="KW-1185">Reference proteome</keyword>
<dbReference type="PANTHER" id="PTHR43760:SF1">
    <property type="entry name" value="ENDORIBONUCLEASE L-PSP_CHORISMATE MUTASE-LIKE DOMAIN-CONTAINING PROTEIN"/>
    <property type="match status" value="1"/>
</dbReference>
<dbReference type="InterPro" id="IPR013813">
    <property type="entry name" value="Endoribo_LPSP/chorism_mut-like"/>
</dbReference>
<dbReference type="PANTHER" id="PTHR43760">
    <property type="entry name" value="ENDORIBONUCLEASE-RELATED"/>
    <property type="match status" value="1"/>
</dbReference>
<organism evidence="2 3">
    <name type="scientific">Amycolatopsis rhabdoformis</name>
    <dbReference type="NCBI Taxonomy" id="1448059"/>
    <lineage>
        <taxon>Bacteria</taxon>
        <taxon>Bacillati</taxon>
        <taxon>Actinomycetota</taxon>
        <taxon>Actinomycetes</taxon>
        <taxon>Pseudonocardiales</taxon>
        <taxon>Pseudonocardiaceae</taxon>
        <taxon>Amycolatopsis</taxon>
    </lineage>
</organism>
<dbReference type="EMBL" id="CP142149">
    <property type="protein sequence ID" value="WSE34193.1"/>
    <property type="molecule type" value="Genomic_DNA"/>
</dbReference>